<name>A0A834MEJ1_RHYFE</name>
<evidence type="ECO:0000256" key="6">
    <source>
        <dbReference type="ARBA" id="ARBA00023170"/>
    </source>
</evidence>
<feature type="transmembrane region" description="Helical" evidence="8">
    <location>
        <begin position="93"/>
        <end position="119"/>
    </location>
</feature>
<dbReference type="GO" id="GO:0050909">
    <property type="term" value="P:sensory perception of taste"/>
    <property type="evidence" value="ECO:0007669"/>
    <property type="project" value="InterPro"/>
</dbReference>
<keyword evidence="3 8" id="KW-0812">Transmembrane</keyword>
<reference evidence="9" key="1">
    <citation type="submission" date="2020-08" db="EMBL/GenBank/DDBJ databases">
        <title>Genome sequencing and assembly of the red palm weevil Rhynchophorus ferrugineus.</title>
        <authorList>
            <person name="Dias G.B."/>
            <person name="Bergman C.M."/>
            <person name="Manee M."/>
        </authorList>
    </citation>
    <scope>NUCLEOTIDE SEQUENCE</scope>
    <source>
        <strain evidence="9">AA-2017</strain>
        <tissue evidence="9">Whole larva</tissue>
    </source>
</reference>
<evidence type="ECO:0000313" key="10">
    <source>
        <dbReference type="Proteomes" id="UP000625711"/>
    </source>
</evidence>
<keyword evidence="7 8" id="KW-0807">Transducer</keyword>
<dbReference type="GO" id="GO:0007165">
    <property type="term" value="P:signal transduction"/>
    <property type="evidence" value="ECO:0007669"/>
    <property type="project" value="UniProtKB-KW"/>
</dbReference>
<feature type="transmembrane region" description="Helical" evidence="8">
    <location>
        <begin position="294"/>
        <end position="319"/>
    </location>
</feature>
<dbReference type="GO" id="GO:0043025">
    <property type="term" value="C:neuronal cell body"/>
    <property type="evidence" value="ECO:0007669"/>
    <property type="project" value="TreeGrafter"/>
</dbReference>
<feature type="transmembrane region" description="Helical" evidence="8">
    <location>
        <begin position="46"/>
        <end position="67"/>
    </location>
</feature>
<feature type="transmembrane region" description="Helical" evidence="8">
    <location>
        <begin position="381"/>
        <end position="403"/>
    </location>
</feature>
<proteinExistence type="inferred from homology"/>
<comment type="subcellular location">
    <subcellularLocation>
        <location evidence="1 8">Cell membrane</location>
        <topology evidence="1 8">Multi-pass membrane protein</topology>
    </subcellularLocation>
</comment>
<dbReference type="InterPro" id="IPR013604">
    <property type="entry name" value="7TM_chemorcpt"/>
</dbReference>
<sequence length="404" mass="46235">MSRVEPIKYFESKVHFARKVLNEKLYEISDPTVFKFIVYLLRYKKLTFCLQIVLGLLHLSGLVHSFYGKFKVFYDLNDIDSAIFKFVDSFSNVLLVLSNTFVTFNIFHGTVLCDVAYYLHYNRFSNKQHEPVFVFSKGMVALHLLTLLPLTINCYVIAFQTGWKFYQYILARDIEYWFFNFVSSGTVAFAQKIKNKFSDINQLLSEIESEFIVTDVVDDPNTIDNITTISKCLEKLEFIKEHHNALCDLLDRFNKAFKAGLVMIVLSINGNILWNVTVLIEFTTEKRLINGMDISVFVSVSYILMILVTCFQAALIAVVGEHLAEEGQATSRICYHLLNKFPYFTENKSAAVIRKEICGLLDQAKSRNVTLNAGGFFSMNWGILGSIGSTVATYSIVIMQFVLK</sequence>
<dbReference type="GO" id="GO:0030424">
    <property type="term" value="C:axon"/>
    <property type="evidence" value="ECO:0007669"/>
    <property type="project" value="TreeGrafter"/>
</dbReference>
<keyword evidence="4 8" id="KW-1133">Transmembrane helix</keyword>
<evidence type="ECO:0000256" key="4">
    <source>
        <dbReference type="ARBA" id="ARBA00022989"/>
    </source>
</evidence>
<evidence type="ECO:0000256" key="1">
    <source>
        <dbReference type="ARBA" id="ARBA00004651"/>
    </source>
</evidence>
<dbReference type="EMBL" id="JAACXV010000384">
    <property type="protein sequence ID" value="KAF7278851.1"/>
    <property type="molecule type" value="Genomic_DNA"/>
</dbReference>
<evidence type="ECO:0000313" key="9">
    <source>
        <dbReference type="EMBL" id="KAF7278851.1"/>
    </source>
</evidence>
<feature type="transmembrane region" description="Helical" evidence="8">
    <location>
        <begin position="140"/>
        <end position="158"/>
    </location>
</feature>
<keyword evidence="6 8" id="KW-0675">Receptor</keyword>
<evidence type="ECO:0000256" key="2">
    <source>
        <dbReference type="ARBA" id="ARBA00022475"/>
    </source>
</evidence>
<comment type="caution">
    <text evidence="9">The sequence shown here is derived from an EMBL/GenBank/DDBJ whole genome shotgun (WGS) entry which is preliminary data.</text>
</comment>
<evidence type="ECO:0000256" key="3">
    <source>
        <dbReference type="ARBA" id="ARBA00022692"/>
    </source>
</evidence>
<dbReference type="PANTHER" id="PTHR21143">
    <property type="entry name" value="INVERTEBRATE GUSTATORY RECEPTOR"/>
    <property type="match status" value="1"/>
</dbReference>
<dbReference type="GO" id="GO:0030425">
    <property type="term" value="C:dendrite"/>
    <property type="evidence" value="ECO:0007669"/>
    <property type="project" value="TreeGrafter"/>
</dbReference>
<evidence type="ECO:0000256" key="5">
    <source>
        <dbReference type="ARBA" id="ARBA00023136"/>
    </source>
</evidence>
<organism evidence="9 10">
    <name type="scientific">Rhynchophorus ferrugineus</name>
    <name type="common">Red palm weevil</name>
    <name type="synonym">Curculio ferrugineus</name>
    <dbReference type="NCBI Taxonomy" id="354439"/>
    <lineage>
        <taxon>Eukaryota</taxon>
        <taxon>Metazoa</taxon>
        <taxon>Ecdysozoa</taxon>
        <taxon>Arthropoda</taxon>
        <taxon>Hexapoda</taxon>
        <taxon>Insecta</taxon>
        <taxon>Pterygota</taxon>
        <taxon>Neoptera</taxon>
        <taxon>Endopterygota</taxon>
        <taxon>Coleoptera</taxon>
        <taxon>Polyphaga</taxon>
        <taxon>Cucujiformia</taxon>
        <taxon>Curculionidae</taxon>
        <taxon>Dryophthorinae</taxon>
        <taxon>Rhynchophorus</taxon>
    </lineage>
</organism>
<dbReference type="GO" id="GO:0005886">
    <property type="term" value="C:plasma membrane"/>
    <property type="evidence" value="ECO:0007669"/>
    <property type="project" value="UniProtKB-SubCell"/>
</dbReference>
<dbReference type="OrthoDB" id="6478931at2759"/>
<dbReference type="PANTHER" id="PTHR21143:SF104">
    <property type="entry name" value="GUSTATORY RECEPTOR 8A-RELATED"/>
    <property type="match status" value="1"/>
</dbReference>
<keyword evidence="10" id="KW-1185">Reference proteome</keyword>
<comment type="function">
    <text evidence="8">Gustatory receptor which mediates acceptance or avoidance behavior, depending on its substrates.</text>
</comment>
<dbReference type="Pfam" id="PF08395">
    <property type="entry name" value="7tm_7"/>
    <property type="match status" value="1"/>
</dbReference>
<dbReference type="GO" id="GO:0008049">
    <property type="term" value="P:male courtship behavior"/>
    <property type="evidence" value="ECO:0007669"/>
    <property type="project" value="TreeGrafter"/>
</dbReference>
<comment type="similarity">
    <text evidence="8">Belongs to the insect chemoreceptor superfamily. Gustatory receptor (GR) family.</text>
</comment>
<evidence type="ECO:0000256" key="7">
    <source>
        <dbReference type="ARBA" id="ARBA00023224"/>
    </source>
</evidence>
<feature type="transmembrane region" description="Helical" evidence="8">
    <location>
        <begin position="259"/>
        <end position="282"/>
    </location>
</feature>
<dbReference type="GO" id="GO:0007635">
    <property type="term" value="P:chemosensory behavior"/>
    <property type="evidence" value="ECO:0007669"/>
    <property type="project" value="TreeGrafter"/>
</dbReference>
<dbReference type="AlphaFoldDB" id="A0A834MEJ1"/>
<gene>
    <name evidence="9" type="ORF">GWI33_007914</name>
</gene>
<evidence type="ECO:0000256" key="8">
    <source>
        <dbReference type="RuleBase" id="RU363108"/>
    </source>
</evidence>
<keyword evidence="2 8" id="KW-1003">Cell membrane</keyword>
<comment type="caution">
    <text evidence="8">Lacks conserved residue(s) required for the propagation of feature annotation.</text>
</comment>
<protein>
    <recommendedName>
        <fullName evidence="8">Gustatory receptor</fullName>
    </recommendedName>
</protein>
<keyword evidence="5 8" id="KW-0472">Membrane</keyword>
<dbReference type="Proteomes" id="UP000625711">
    <property type="component" value="Unassembled WGS sequence"/>
</dbReference>
<accession>A0A834MEJ1</accession>